<sequence>MTRKCRHGTKARKPPMTDSTRMELLRGVIHPWHHDHFGHMNVRHYAPFFDDACYHLWAALGIAYESMMAEHGVHCVTAQASTGFVKELVAGDLIVIDGAVTRVGGKSASFHLRMLHAETGALHATCDVVEVFFDPKTRKAAAMPDAVRAVLEARSITEDTP</sequence>
<evidence type="ECO:0000313" key="2">
    <source>
        <dbReference type="Proteomes" id="UP000245680"/>
    </source>
</evidence>
<dbReference type="Proteomes" id="UP000245680">
    <property type="component" value="Unassembled WGS sequence"/>
</dbReference>
<comment type="caution">
    <text evidence="1">The sequence shown here is derived from an EMBL/GenBank/DDBJ whole genome shotgun (WGS) entry which is preliminary data.</text>
</comment>
<dbReference type="EMBL" id="QGKU01000039">
    <property type="protein sequence ID" value="PWR02152.1"/>
    <property type="molecule type" value="Genomic_DNA"/>
</dbReference>
<dbReference type="OrthoDB" id="7597365at2"/>
<organism evidence="1 2">
    <name type="scientific">Meridianimarinicoccus roseus</name>
    <dbReference type="NCBI Taxonomy" id="2072018"/>
    <lineage>
        <taxon>Bacteria</taxon>
        <taxon>Pseudomonadati</taxon>
        <taxon>Pseudomonadota</taxon>
        <taxon>Alphaproteobacteria</taxon>
        <taxon>Rhodobacterales</taxon>
        <taxon>Paracoccaceae</taxon>
        <taxon>Meridianimarinicoccus</taxon>
    </lineage>
</organism>
<dbReference type="InterPro" id="IPR029069">
    <property type="entry name" value="HotDog_dom_sf"/>
</dbReference>
<evidence type="ECO:0008006" key="3">
    <source>
        <dbReference type="Google" id="ProtNLM"/>
    </source>
</evidence>
<name>A0A2V2LAB0_9RHOB</name>
<dbReference type="AlphaFoldDB" id="A0A2V2LAB0"/>
<dbReference type="Gene3D" id="3.10.129.10">
    <property type="entry name" value="Hotdog Thioesterase"/>
    <property type="match status" value="1"/>
</dbReference>
<dbReference type="GO" id="GO:0047617">
    <property type="term" value="F:fatty acyl-CoA hydrolase activity"/>
    <property type="evidence" value="ECO:0007669"/>
    <property type="project" value="TreeGrafter"/>
</dbReference>
<gene>
    <name evidence="1" type="ORF">DKT77_12840</name>
</gene>
<dbReference type="PANTHER" id="PTHR31793">
    <property type="entry name" value="4-HYDROXYBENZOYL-COA THIOESTERASE FAMILY MEMBER"/>
    <property type="match status" value="1"/>
</dbReference>
<reference evidence="1 2" key="1">
    <citation type="submission" date="2018-05" db="EMBL/GenBank/DDBJ databases">
        <title>Rhodobacteraceae gen. nov., sp. nov. isolated from sea water.</title>
        <authorList>
            <person name="Ren Y."/>
        </authorList>
    </citation>
    <scope>NUCLEOTIDE SEQUENCE [LARGE SCALE GENOMIC DNA]</scope>
    <source>
        <strain evidence="1 2">TG-679</strain>
    </source>
</reference>
<dbReference type="CDD" id="cd00586">
    <property type="entry name" value="4HBT"/>
    <property type="match status" value="1"/>
</dbReference>
<dbReference type="SUPFAM" id="SSF54637">
    <property type="entry name" value="Thioesterase/thiol ester dehydrase-isomerase"/>
    <property type="match status" value="1"/>
</dbReference>
<accession>A0A2V2LAB0</accession>
<evidence type="ECO:0000313" key="1">
    <source>
        <dbReference type="EMBL" id="PWR02152.1"/>
    </source>
</evidence>
<dbReference type="Pfam" id="PF13279">
    <property type="entry name" value="4HBT_2"/>
    <property type="match status" value="1"/>
</dbReference>
<protein>
    <recommendedName>
        <fullName evidence="3">Acyl-CoA thioesterase</fullName>
    </recommendedName>
</protein>
<dbReference type="PANTHER" id="PTHR31793:SF2">
    <property type="entry name" value="BLR1345 PROTEIN"/>
    <property type="match status" value="1"/>
</dbReference>
<dbReference type="InterPro" id="IPR050563">
    <property type="entry name" value="4-hydroxybenzoyl-CoA_TE"/>
</dbReference>
<keyword evidence="2" id="KW-1185">Reference proteome</keyword>
<proteinExistence type="predicted"/>